<keyword evidence="2" id="KW-0732">Signal</keyword>
<protein>
    <recommendedName>
        <fullName evidence="3">Serine aminopeptidase S33 domain-containing protein</fullName>
    </recommendedName>
</protein>
<dbReference type="SUPFAM" id="SSF53474">
    <property type="entry name" value="alpha/beta-Hydrolases"/>
    <property type="match status" value="1"/>
</dbReference>
<dbReference type="EMBL" id="JWZX01001333">
    <property type="protein sequence ID" value="KOO34076.1"/>
    <property type="molecule type" value="Genomic_DNA"/>
</dbReference>
<organism evidence="4 5">
    <name type="scientific">Chrysochromulina tobinii</name>
    <dbReference type="NCBI Taxonomy" id="1460289"/>
    <lineage>
        <taxon>Eukaryota</taxon>
        <taxon>Haptista</taxon>
        <taxon>Haptophyta</taxon>
        <taxon>Prymnesiophyceae</taxon>
        <taxon>Prymnesiales</taxon>
        <taxon>Chrysochromulinaceae</taxon>
        <taxon>Chrysochromulina</taxon>
    </lineage>
</organism>
<evidence type="ECO:0000256" key="2">
    <source>
        <dbReference type="SAM" id="SignalP"/>
    </source>
</evidence>
<dbReference type="Proteomes" id="UP000037460">
    <property type="component" value="Unassembled WGS sequence"/>
</dbReference>
<sequence>MLFTSLRFIALAVAVVPAAFALRAGSIQRHAGPIQRTLRVLRRTAGFSAAEPTLRDFAVSGGPKIYPAATADSAKPVLLYLPGIEMTGYSLHRQVPDLQVDFDVRWLANSPEDRTNFTGLADIVQRAIEDVHASGRSSYLCGESFGGVLALYVALRDSRGAPAGLSGVVLINPATSVERSWPAQLPGVLDALGELPPVVSEAAYMAIATPIFSWISGDPLQLGGRAADESLPSALRTAAALGRLASQLPLLTELPTVFPRATLAFRLSMLLDASRAVDKLALSQLTLPVEVISSSEDRVLPSTDEARRLARALPNAQITRLRASGHVPLLEARVRLAKILRDARLIERAPRRAKDYVNDFTLPTAAEFANASRSLASVRKLTSPVWLSTDARGRRVAGLGGLPPLPSFGASVTAEPSSPLPGAEPDGTSVRPPPVLFIGNHQLYGFLDLPLLVEEIHKQTGTLVRALAHPVAFGSQVRTRTDGEPPSAEPSADELRGARAGGFVDFEQFGCVPVSPRALFKLLRRGESTLLYPGGVREAFKSTKQGEAYKLFWPSADESSDFARVAAKFGATIVPVAAVGAEDGFQMLLDADELLSLPVLGQRVAQSAARTPVGRPGERFVAPVSVPRVPGRYYFLFGAPIETRGVDPTDKAACAALYASVRAELEGCVDYLLEKRKHDPWEAALPRVAVEASWDFAKQAPSFPL</sequence>
<dbReference type="InterPro" id="IPR022742">
    <property type="entry name" value="Hydrolase_4"/>
</dbReference>
<feature type="region of interest" description="Disordered" evidence="1">
    <location>
        <begin position="408"/>
        <end position="428"/>
    </location>
</feature>
<dbReference type="InterPro" id="IPR029058">
    <property type="entry name" value="AB_hydrolase_fold"/>
</dbReference>
<reference evidence="5" key="1">
    <citation type="journal article" date="2015" name="PLoS Genet.">
        <title>Genome Sequence and Transcriptome Analyses of Chrysochromulina tobin: Metabolic Tools for Enhanced Algal Fitness in the Prominent Order Prymnesiales (Haptophyceae).</title>
        <authorList>
            <person name="Hovde B.T."/>
            <person name="Deodato C.R."/>
            <person name="Hunsperger H.M."/>
            <person name="Ryken S.A."/>
            <person name="Yost W."/>
            <person name="Jha R.K."/>
            <person name="Patterson J."/>
            <person name="Monnat R.J. Jr."/>
            <person name="Barlow S.B."/>
            <person name="Starkenburg S.R."/>
            <person name="Cattolico R.A."/>
        </authorList>
    </citation>
    <scope>NUCLEOTIDE SEQUENCE</scope>
    <source>
        <strain evidence="5">CCMP291</strain>
    </source>
</reference>
<dbReference type="PANTHER" id="PTHR22753">
    <property type="entry name" value="TRANSMEMBRANE PROTEIN 68"/>
    <property type="match status" value="1"/>
</dbReference>
<feature type="signal peptide" evidence="2">
    <location>
        <begin position="1"/>
        <end position="21"/>
    </location>
</feature>
<feature type="chain" id="PRO_5005602368" description="Serine aminopeptidase S33 domain-containing protein" evidence="2">
    <location>
        <begin position="22"/>
        <end position="705"/>
    </location>
</feature>
<dbReference type="Gene3D" id="3.40.50.1820">
    <property type="entry name" value="alpha/beta hydrolase"/>
    <property type="match status" value="1"/>
</dbReference>
<dbReference type="PANTHER" id="PTHR22753:SF14">
    <property type="entry name" value="MONOACYLGLYCEROL_DIACYLGLYCEROL O-ACYLTRANSFERASE"/>
    <property type="match status" value="1"/>
</dbReference>
<feature type="domain" description="Serine aminopeptidase S33" evidence="3">
    <location>
        <begin position="124"/>
        <end position="318"/>
    </location>
</feature>
<evidence type="ECO:0000313" key="4">
    <source>
        <dbReference type="EMBL" id="KOO34076.1"/>
    </source>
</evidence>
<name>A0A0M0K5E1_9EUKA</name>
<evidence type="ECO:0000259" key="3">
    <source>
        <dbReference type="Pfam" id="PF12146"/>
    </source>
</evidence>
<proteinExistence type="predicted"/>
<evidence type="ECO:0000313" key="5">
    <source>
        <dbReference type="Proteomes" id="UP000037460"/>
    </source>
</evidence>
<dbReference type="Pfam" id="PF12146">
    <property type="entry name" value="Hydrolase_4"/>
    <property type="match status" value="1"/>
</dbReference>
<accession>A0A0M0K5E1</accession>
<keyword evidence="5" id="KW-1185">Reference proteome</keyword>
<dbReference type="OrthoDB" id="44277at2759"/>
<evidence type="ECO:0000256" key="1">
    <source>
        <dbReference type="SAM" id="MobiDB-lite"/>
    </source>
</evidence>
<dbReference type="AlphaFoldDB" id="A0A0M0K5E1"/>
<comment type="caution">
    <text evidence="4">The sequence shown here is derived from an EMBL/GenBank/DDBJ whole genome shotgun (WGS) entry which is preliminary data.</text>
</comment>
<gene>
    <name evidence="4" type="ORF">Ctob_014600</name>
</gene>
<dbReference type="GO" id="GO:0016020">
    <property type="term" value="C:membrane"/>
    <property type="evidence" value="ECO:0007669"/>
    <property type="project" value="TreeGrafter"/>
</dbReference>